<organism evidence="4 5">
    <name type="scientific">Pseudocercospora eumusae</name>
    <dbReference type="NCBI Taxonomy" id="321146"/>
    <lineage>
        <taxon>Eukaryota</taxon>
        <taxon>Fungi</taxon>
        <taxon>Dikarya</taxon>
        <taxon>Ascomycota</taxon>
        <taxon>Pezizomycotina</taxon>
        <taxon>Dothideomycetes</taxon>
        <taxon>Dothideomycetidae</taxon>
        <taxon>Mycosphaerellales</taxon>
        <taxon>Mycosphaerellaceae</taxon>
        <taxon>Pseudocercospora</taxon>
    </lineage>
</organism>
<dbReference type="Proteomes" id="UP000070133">
    <property type="component" value="Unassembled WGS sequence"/>
</dbReference>
<evidence type="ECO:0000256" key="2">
    <source>
        <dbReference type="SAM" id="MobiDB-lite"/>
    </source>
</evidence>
<comment type="similarity">
    <text evidence="1">Belongs to the amidase family.</text>
</comment>
<feature type="region of interest" description="Disordered" evidence="2">
    <location>
        <begin position="135"/>
        <end position="156"/>
    </location>
</feature>
<dbReference type="PANTHER" id="PTHR42678:SF34">
    <property type="entry name" value="OS04G0183300 PROTEIN"/>
    <property type="match status" value="1"/>
</dbReference>
<dbReference type="STRING" id="321146.A0A139H7L4"/>
<dbReference type="PROSITE" id="PS00571">
    <property type="entry name" value="AMIDASES"/>
    <property type="match status" value="1"/>
</dbReference>
<dbReference type="Pfam" id="PF01425">
    <property type="entry name" value="Amidase"/>
    <property type="match status" value="1"/>
</dbReference>
<dbReference type="Gene3D" id="3.90.1300.10">
    <property type="entry name" value="Amidase signature (AS) domain"/>
    <property type="match status" value="1"/>
</dbReference>
<dbReference type="InterPro" id="IPR020556">
    <property type="entry name" value="Amidase_CS"/>
</dbReference>
<dbReference type="PANTHER" id="PTHR42678">
    <property type="entry name" value="AMIDASE"/>
    <property type="match status" value="1"/>
</dbReference>
<gene>
    <name evidence="4" type="ORF">AC578_8076</name>
</gene>
<protein>
    <recommendedName>
        <fullName evidence="3">Amidase domain-containing protein</fullName>
    </recommendedName>
</protein>
<reference evidence="4 5" key="1">
    <citation type="submission" date="2015-07" db="EMBL/GenBank/DDBJ databases">
        <title>Comparative genomics of the Sigatoka disease complex on banana suggests a link between parallel evolutionary changes in Pseudocercospora fijiensis and Pseudocercospora eumusae and increased virulence on the banana host.</title>
        <authorList>
            <person name="Chang T.-C."/>
            <person name="Salvucci A."/>
            <person name="Crous P.W."/>
            <person name="Stergiopoulos I."/>
        </authorList>
    </citation>
    <scope>NUCLEOTIDE SEQUENCE [LARGE SCALE GENOMIC DNA]</scope>
    <source>
        <strain evidence="4 5">CBS 114824</strain>
    </source>
</reference>
<dbReference type="SUPFAM" id="SSF75304">
    <property type="entry name" value="Amidase signature (AS) enzymes"/>
    <property type="match status" value="1"/>
</dbReference>
<evidence type="ECO:0000256" key="1">
    <source>
        <dbReference type="ARBA" id="ARBA00009199"/>
    </source>
</evidence>
<keyword evidence="5" id="KW-1185">Reference proteome</keyword>
<proteinExistence type="inferred from homology"/>
<feature type="domain" description="Amidase" evidence="3">
    <location>
        <begin position="25"/>
        <end position="470"/>
    </location>
</feature>
<evidence type="ECO:0000313" key="5">
    <source>
        <dbReference type="Proteomes" id="UP000070133"/>
    </source>
</evidence>
<accession>A0A139H7L4</accession>
<dbReference type="EMBL" id="LFZN01000113">
    <property type="protein sequence ID" value="KXS98456.1"/>
    <property type="molecule type" value="Genomic_DNA"/>
</dbReference>
<comment type="caution">
    <text evidence="4">The sequence shown here is derived from an EMBL/GenBank/DDBJ whole genome shotgun (WGS) entry which is preliminary data.</text>
</comment>
<name>A0A139H7L4_9PEZI</name>
<dbReference type="AlphaFoldDB" id="A0A139H7L4"/>
<dbReference type="InterPro" id="IPR023631">
    <property type="entry name" value="Amidase_dom"/>
</dbReference>
<evidence type="ECO:0000259" key="3">
    <source>
        <dbReference type="Pfam" id="PF01425"/>
    </source>
</evidence>
<dbReference type="InterPro" id="IPR036928">
    <property type="entry name" value="AS_sf"/>
</dbReference>
<evidence type="ECO:0000313" key="4">
    <source>
        <dbReference type="EMBL" id="KXS98456.1"/>
    </source>
</evidence>
<sequence>MSFPRWSSIEHLQSAIAEGKITVKEATKQYLESIERQKDLNAVTAVNPKALEEAEALDSLRSDRRGPLHGLPIIIKDQIETAGIPTAYGSIACKDQIPPKDATLVTKLRQAGAVILGKSTMPDWAAAWFSTSSLSQTTRNPFDGSRDPGGSSSGSGTAVAADMALAAIGGDTGGSIRLPSSFCGLVGVRVTPGRISRDGMSSLVLTQDTPGPMTKTVSDAAKLLDVLVGYDENDDFTSINALTSPKNFQNAIKQPSLLLNGKRLGVLRQVFGSHKGINHVLNTTLQKLQKDAACELIDVSIPNLPDLLAQTSVYILRSKSDINTFLQSRQQLSHLKIEDLHASKTYHQTLDLINALVKGPSLYTQSPHFGTAMEAISRFQRVVASLFAKYNLDAMIYPTCQVLAPKTQDLLESRWSSFDFPTNTVIGSQLLWTAVSVPVGGCKDDEWPDDPELPVGLEILGTPLSEEKILGLAAGVEELVSGVRKGG</sequence>
<dbReference type="OrthoDB" id="566138at2759"/>